<dbReference type="Proteomes" id="UP000029661">
    <property type="component" value="Chromosome"/>
</dbReference>
<dbReference type="InterPro" id="IPR050811">
    <property type="entry name" value="Phosphate_ABC_transporter"/>
</dbReference>
<dbReference type="EMBL" id="LN734822">
    <property type="protein sequence ID" value="CEL25465.1"/>
    <property type="molecule type" value="Genomic_DNA"/>
</dbReference>
<keyword evidence="2" id="KW-0812">Transmembrane</keyword>
<keyword evidence="7" id="KW-1185">Reference proteome</keyword>
<evidence type="ECO:0000256" key="2">
    <source>
        <dbReference type="SAM" id="Phobius"/>
    </source>
</evidence>
<evidence type="ECO:0000256" key="1">
    <source>
        <dbReference type="ARBA" id="ARBA00022729"/>
    </source>
</evidence>
<dbReference type="STRING" id="2162.BRM9_0785"/>
<keyword evidence="2" id="KW-1133">Transmembrane helix</keyword>
<protein>
    <submittedName>
        <fullName evidence="4">Phosphate ABC transporter phosphate-binding protein PstS2</fullName>
    </submittedName>
    <submittedName>
        <fullName evidence="5">Phosphate binding protein</fullName>
    </submittedName>
</protein>
<evidence type="ECO:0000313" key="7">
    <source>
        <dbReference type="Proteomes" id="UP000062768"/>
    </source>
</evidence>
<accession>A0A089ZH50</accession>
<evidence type="ECO:0000313" key="5">
    <source>
        <dbReference type="EMBL" id="CEL25465.1"/>
    </source>
</evidence>
<evidence type="ECO:0000259" key="3">
    <source>
        <dbReference type="Pfam" id="PF12849"/>
    </source>
</evidence>
<dbReference type="Gene3D" id="3.40.190.10">
    <property type="entry name" value="Periplasmic binding protein-like II"/>
    <property type="match status" value="2"/>
</dbReference>
<feature type="domain" description="PBP" evidence="3">
    <location>
        <begin position="26"/>
        <end position="256"/>
    </location>
</feature>
<evidence type="ECO:0000313" key="4">
    <source>
        <dbReference type="EMBL" id="AIS31603.1"/>
    </source>
</evidence>
<evidence type="ECO:0000313" key="6">
    <source>
        <dbReference type="Proteomes" id="UP000029661"/>
    </source>
</evidence>
<sequence>MDTKYIIGIIVAIIVIVGAYFVLAGGSGQEKITIVGSTSVQPVAEKLATEYMKKNSSVKITVQGGGSSVGIKSVQDGSANIGTSSKSLKANESTGLSQYEIGKDGIAIIVNNNNALSGLTMEQLKGILSGNITNWKEVGGPDAKINVVVREEGSGTRDAVQEIVLGKLANGTKVDFIKSAIVQSSTEAVQQSVAQDPNAIGFISFASVNGTKALQINNVAPSEATVLDGTYKIQRPFLFLIKGNATGAIKAFIDWVDGPEGQAIIKSENVVPTGVQVNSTS</sequence>
<dbReference type="GeneID" id="26740070"/>
<dbReference type="OrthoDB" id="53390at2157"/>
<proteinExistence type="predicted"/>
<dbReference type="RefSeq" id="WP_048084884.1">
    <property type="nucleotide sequence ID" value="NZ_CP006933.1"/>
</dbReference>
<dbReference type="KEGG" id="mfc:BRM9_0785"/>
<dbReference type="PATRIC" id="fig|2162.10.peg.1909"/>
<gene>
    <name evidence="4" type="primary">pstS2</name>
    <name evidence="4" type="ORF">BRM9_0785</name>
    <name evidence="5" type="ORF">MB9_1835</name>
</gene>
<reference evidence="4" key="1">
    <citation type="submission" date="2013-12" db="EMBL/GenBank/DDBJ databases">
        <title>The complete genome sequence of Methanobacterium sp. BRM9.</title>
        <authorList>
            <consortium name="Pastoral Greenhouse Gas Research Consortium"/>
            <person name="Kelly W.J."/>
            <person name="Leahy S.C."/>
            <person name="Perry R."/>
            <person name="Li D."/>
            <person name="Altermann E."/>
            <person name="Lambie S.C."/>
            <person name="Attwood G.T."/>
        </authorList>
    </citation>
    <scope>NUCLEOTIDE SEQUENCE [LARGE SCALE GENOMIC DNA]</scope>
    <source>
        <strain evidence="4">BRM9</strain>
    </source>
</reference>
<keyword evidence="2" id="KW-0472">Membrane</keyword>
<keyword evidence="1" id="KW-0732">Signal</keyword>
<reference evidence="5" key="2">
    <citation type="submission" date="2014-09" db="EMBL/GenBank/DDBJ databases">
        <authorList>
            <person name="Bishop-Lilly K.A."/>
            <person name="Broomall S.M."/>
            <person name="Chain P.S."/>
            <person name="Chertkov O."/>
            <person name="Coyne S.R."/>
            <person name="Daligault H.E."/>
            <person name="Davenport K.W."/>
            <person name="Erkkila T."/>
            <person name="Frey K.G."/>
            <person name="Gibbons H.S."/>
            <person name="Gu W."/>
            <person name="Jaissle J."/>
            <person name="Johnson S.L."/>
            <person name="Koroleva G.I."/>
            <person name="Ladner J.T."/>
            <person name="Lo C.-C."/>
            <person name="Minogue T.D."/>
            <person name="Munk C."/>
            <person name="Palacios G.F."/>
            <person name="Redden C.L."/>
            <person name="Rosenzweig C.N."/>
            <person name="Scholz M.B."/>
            <person name="Teshima H."/>
            <person name="Xu Y."/>
        </authorList>
    </citation>
    <scope>NUCLEOTIDE SEQUENCE</scope>
    <source>
        <strain evidence="5">Mb9</strain>
    </source>
</reference>
<name>A0A089ZH50_METFO</name>
<dbReference type="PANTHER" id="PTHR30570">
    <property type="entry name" value="PERIPLASMIC PHOSPHATE BINDING COMPONENT OF PHOSPHATE ABC TRANSPORTER"/>
    <property type="match status" value="1"/>
</dbReference>
<dbReference type="AlphaFoldDB" id="A0A089ZH50"/>
<dbReference type="Pfam" id="PF12849">
    <property type="entry name" value="PBP_like_2"/>
    <property type="match status" value="1"/>
</dbReference>
<dbReference type="EMBL" id="CP006933">
    <property type="protein sequence ID" value="AIS31603.1"/>
    <property type="molecule type" value="Genomic_DNA"/>
</dbReference>
<dbReference type="Proteomes" id="UP000062768">
    <property type="component" value="Chromosome I"/>
</dbReference>
<dbReference type="PANTHER" id="PTHR30570:SF1">
    <property type="entry name" value="PHOSPHATE-BINDING PROTEIN PSTS"/>
    <property type="match status" value="1"/>
</dbReference>
<feature type="transmembrane region" description="Helical" evidence="2">
    <location>
        <begin position="6"/>
        <end position="23"/>
    </location>
</feature>
<dbReference type="InterPro" id="IPR024370">
    <property type="entry name" value="PBP_domain"/>
</dbReference>
<dbReference type="CDD" id="cd13653">
    <property type="entry name" value="PBP2_phosphate_like_1"/>
    <property type="match status" value="1"/>
</dbReference>
<dbReference type="SUPFAM" id="SSF53850">
    <property type="entry name" value="Periplasmic binding protein-like II"/>
    <property type="match status" value="1"/>
</dbReference>
<organism evidence="4 6">
    <name type="scientific">Methanobacterium formicicum</name>
    <dbReference type="NCBI Taxonomy" id="2162"/>
    <lineage>
        <taxon>Archaea</taxon>
        <taxon>Methanobacteriati</taxon>
        <taxon>Methanobacteriota</taxon>
        <taxon>Methanomada group</taxon>
        <taxon>Methanobacteria</taxon>
        <taxon>Methanobacteriales</taxon>
        <taxon>Methanobacteriaceae</taxon>
        <taxon>Methanobacterium</taxon>
    </lineage>
</organism>